<dbReference type="PANTHER" id="PTHR40980">
    <property type="entry name" value="PLUG DOMAIN-CONTAINING PROTEIN"/>
    <property type="match status" value="1"/>
</dbReference>
<evidence type="ECO:0000259" key="7">
    <source>
        <dbReference type="Pfam" id="PF07715"/>
    </source>
</evidence>
<dbReference type="InterPro" id="IPR036942">
    <property type="entry name" value="Beta-barrel_TonB_sf"/>
</dbReference>
<dbReference type="Pfam" id="PF07715">
    <property type="entry name" value="Plug"/>
    <property type="match status" value="1"/>
</dbReference>
<feature type="domain" description="TonB-dependent receptor plug" evidence="7">
    <location>
        <begin position="73"/>
        <end position="180"/>
    </location>
</feature>
<comment type="caution">
    <text evidence="8">The sequence shown here is derived from an EMBL/GenBank/DDBJ whole genome shotgun (WGS) entry which is preliminary data.</text>
</comment>
<gene>
    <name evidence="8" type="ORF">V474_14770</name>
</gene>
<dbReference type="InterPro" id="IPR037066">
    <property type="entry name" value="Plug_dom_sf"/>
</dbReference>
<proteinExistence type="inferred from homology"/>
<evidence type="ECO:0000256" key="1">
    <source>
        <dbReference type="ARBA" id="ARBA00004442"/>
    </source>
</evidence>
<dbReference type="Proteomes" id="UP000052268">
    <property type="component" value="Unassembled WGS sequence"/>
</dbReference>
<dbReference type="Pfam" id="PF00593">
    <property type="entry name" value="TonB_dep_Rec_b-barrel"/>
    <property type="match status" value="1"/>
</dbReference>
<evidence type="ECO:0000313" key="9">
    <source>
        <dbReference type="Proteomes" id="UP000052268"/>
    </source>
</evidence>
<feature type="chain" id="PRO_5005291650" evidence="5">
    <location>
        <begin position="32"/>
        <end position="938"/>
    </location>
</feature>
<reference evidence="8 9" key="1">
    <citation type="journal article" date="2015" name="G3 (Bethesda)">
        <title>Insights into Ongoing Evolution of the Hexachlorocyclohexane Catabolic Pathway from Comparative Genomics of Ten Sphingomonadaceae Strains.</title>
        <authorList>
            <person name="Pearce S.L."/>
            <person name="Oakeshott J.G."/>
            <person name="Pandey G."/>
        </authorList>
    </citation>
    <scope>NUCLEOTIDE SEQUENCE [LARGE SCALE GENOMIC DNA]</scope>
    <source>
        <strain evidence="8 9">LL02</strain>
    </source>
</reference>
<dbReference type="SUPFAM" id="SSF56935">
    <property type="entry name" value="Porins"/>
    <property type="match status" value="1"/>
</dbReference>
<sequence>MVGICLRSATSRASTSFLALAVGIIPTFSHAQDTASPPAQPQEAVADADGQVAAPEIIVTGFRKSLDAALNVKRDSIAAVDAIVAEDIAKFPDQNLAESLQRIPGVAISREGGEGNQITVRGLGGEYTKVTLNGLETVAAATVNRGRGFDFNIFASDLFRSLVVHKTAEANLDEGSLGAVVDLNTGNPLSYKDGLTVVGSAKVQYNDLNDNVGPRVAALVAYKDPGGVWAASVSAAYAKYKTVEAGNNTVRWQQSRFNSVDGTPCFTQNRSGGTYVPGTACNDVALAFHPRIPRYGQIEFERERLGLTGSFEIKPADGTDININALYAKYTENRREKFAEVLFRGNERGIDVINPVIDPTTNNLVSGTFNNAWVRIEDYYRQSKNSFYQFSGSIDQEFSDTFKATLIGGISRSEADVPFETTIIFDDRDMNGYSYDYSQNSRAPQLTFADSISDPSSFQFAEFRDRPSNVVNDYKTVKLNTQWDAAEGFTILAGGIFREFNFDSQAGSRDSTYCAAFACAPGAYGMTVTPDMAQTFNLPNVGNVPAGTTTSFVVPNLGYVADLIDLYGRPLNRSAGDTRSVRERTTGGYVQFNVKGDLLGLEYAANAGMRYVHTQQRAIGINNAQTIGVGRSYDDWLPSVNLAVYPASNLIVRGAIAKVMRRPGLGTLSPGGSVDGFNYRVSFGNPLLDPTRATTFDLSVEWYFARESLISVALFKKDIESFPISQTIIGTYASTGLPLSLIIPSSPAAADPEGQPWQIATTINGPGASIKGVEVGLQLPFTFLPGPLDGFGFTGNVTYVDSKTTYALQGAATNPLATSFPTLTPVQVTERLLGLSKWSANATLYYEKDKLAVRSSLAYRSGYLDTTGGNGNLFDGFHGTYFLDASVSYQFTDWLQVRVDGNNLLDTYQNSFTDQDADRNYSYQHTGRVIQLGARVTF</sequence>
<name>A0A0J7XXG5_9SPHN</name>
<dbReference type="InterPro" id="IPR010104">
    <property type="entry name" value="TonB_rcpt_bac"/>
</dbReference>
<dbReference type="AlphaFoldDB" id="A0A0J7XXG5"/>
<evidence type="ECO:0000256" key="2">
    <source>
        <dbReference type="ARBA" id="ARBA00023136"/>
    </source>
</evidence>
<dbReference type="OrthoDB" id="5476657at2"/>
<feature type="domain" description="TonB-dependent receptor-like beta-barrel" evidence="6">
    <location>
        <begin position="426"/>
        <end position="904"/>
    </location>
</feature>
<dbReference type="InterPro" id="IPR000531">
    <property type="entry name" value="Beta-barrel_TonB"/>
</dbReference>
<dbReference type="InterPro" id="IPR012910">
    <property type="entry name" value="Plug_dom"/>
</dbReference>
<keyword evidence="9" id="KW-1185">Reference proteome</keyword>
<organism evidence="8 9">
    <name type="scientific">Novosphingobium barchaimii LL02</name>
    <dbReference type="NCBI Taxonomy" id="1114963"/>
    <lineage>
        <taxon>Bacteria</taxon>
        <taxon>Pseudomonadati</taxon>
        <taxon>Pseudomonadota</taxon>
        <taxon>Alphaproteobacteria</taxon>
        <taxon>Sphingomonadales</taxon>
        <taxon>Sphingomonadaceae</taxon>
        <taxon>Novosphingobium</taxon>
    </lineage>
</organism>
<keyword evidence="3" id="KW-0998">Cell outer membrane</keyword>
<feature type="signal peptide" evidence="5">
    <location>
        <begin position="1"/>
        <end position="31"/>
    </location>
</feature>
<dbReference type="CDD" id="cd01347">
    <property type="entry name" value="ligand_gated_channel"/>
    <property type="match status" value="1"/>
</dbReference>
<evidence type="ECO:0000259" key="6">
    <source>
        <dbReference type="Pfam" id="PF00593"/>
    </source>
</evidence>
<keyword evidence="4" id="KW-0798">TonB box</keyword>
<keyword evidence="2 4" id="KW-0472">Membrane</keyword>
<dbReference type="Gene3D" id="2.170.130.10">
    <property type="entry name" value="TonB-dependent receptor, plug domain"/>
    <property type="match status" value="1"/>
</dbReference>
<protein>
    <submittedName>
        <fullName evidence="8">TonB-denpendent receptor</fullName>
    </submittedName>
</protein>
<evidence type="ECO:0000256" key="4">
    <source>
        <dbReference type="RuleBase" id="RU003357"/>
    </source>
</evidence>
<keyword evidence="8" id="KW-0675">Receptor</keyword>
<dbReference type="PATRIC" id="fig|1114963.3.peg.1777"/>
<evidence type="ECO:0000256" key="5">
    <source>
        <dbReference type="SAM" id="SignalP"/>
    </source>
</evidence>
<dbReference type="PANTHER" id="PTHR40980:SF3">
    <property type="entry name" value="TONB-DEPENDENT RECEPTOR-LIKE BETA-BARREL DOMAIN-CONTAINING PROTEIN"/>
    <property type="match status" value="1"/>
</dbReference>
<dbReference type="Gene3D" id="2.40.170.20">
    <property type="entry name" value="TonB-dependent receptor, beta-barrel domain"/>
    <property type="match status" value="1"/>
</dbReference>
<comment type="subcellular location">
    <subcellularLocation>
        <location evidence="1 4">Cell outer membrane</location>
    </subcellularLocation>
</comment>
<dbReference type="EMBL" id="JACU01000004">
    <property type="protein sequence ID" value="KMS56219.1"/>
    <property type="molecule type" value="Genomic_DNA"/>
</dbReference>
<keyword evidence="5" id="KW-0732">Signal</keyword>
<dbReference type="GO" id="GO:0009279">
    <property type="term" value="C:cell outer membrane"/>
    <property type="evidence" value="ECO:0007669"/>
    <property type="project" value="UniProtKB-SubCell"/>
</dbReference>
<evidence type="ECO:0000256" key="3">
    <source>
        <dbReference type="ARBA" id="ARBA00023237"/>
    </source>
</evidence>
<evidence type="ECO:0000313" key="8">
    <source>
        <dbReference type="EMBL" id="KMS56219.1"/>
    </source>
</evidence>
<comment type="similarity">
    <text evidence="4">Belongs to the TonB-dependent receptor family.</text>
</comment>
<accession>A0A0J7XXG5</accession>
<dbReference type="NCBIfam" id="TIGR01782">
    <property type="entry name" value="TonB-Xanth-Caul"/>
    <property type="match status" value="1"/>
</dbReference>